<name>A0A0Q1B5C6_9ARCH</name>
<dbReference type="Proteomes" id="UP000050301">
    <property type="component" value="Unassembled WGS sequence"/>
</dbReference>
<dbReference type="SUPFAM" id="SSF54909">
    <property type="entry name" value="Dimeric alpha+beta barrel"/>
    <property type="match status" value="1"/>
</dbReference>
<dbReference type="InterPro" id="IPR011008">
    <property type="entry name" value="Dimeric_a/b-barrel"/>
</dbReference>
<dbReference type="RefSeq" id="WP_048101654.1">
    <property type="nucleotide sequence ID" value="NZ_LKBH01000177.1"/>
</dbReference>
<dbReference type="GeneID" id="84222355"/>
<organism evidence="1 2">
    <name type="scientific">Acidiplasma cupricumulans</name>
    <dbReference type="NCBI Taxonomy" id="312540"/>
    <lineage>
        <taxon>Archaea</taxon>
        <taxon>Methanobacteriati</taxon>
        <taxon>Thermoplasmatota</taxon>
        <taxon>Thermoplasmata</taxon>
        <taxon>Thermoplasmatales</taxon>
        <taxon>Ferroplasmaceae</taxon>
        <taxon>Acidiplasma</taxon>
    </lineage>
</organism>
<dbReference type="NCBIfam" id="NF047630">
    <property type="entry name" value="SulOxRed"/>
    <property type="match status" value="1"/>
</dbReference>
<proteinExistence type="predicted"/>
<dbReference type="InterPro" id="IPR011661">
    <property type="entry name" value="S_Oase_red"/>
</dbReference>
<evidence type="ECO:0000313" key="1">
    <source>
        <dbReference type="EMBL" id="KQB35231.1"/>
    </source>
</evidence>
<dbReference type="InParanoid" id="A0A0Q1B5C6"/>
<dbReference type="Pfam" id="PF07682">
    <property type="entry name" value="SOR"/>
    <property type="match status" value="1"/>
</dbReference>
<sequence length="307" mass="34851">MPKPYVAINEVEMLNDETTMKMFQQVGPKVCQVTARHPGFVGFQNHMQFGIIPLGTRYGGGSMDMTKMSTMNVYQYTMWKNIKDHEDMHRDNFTSIFRLCSACLSQVVYGPWEPLYEIVDANMPVNTEMTDFTVMFGKKFAAGDPSGVPPISMPYGKRTIALSEHTVKKDMQKEFESNIMEVMKDFEHAPGFLGYMILKEIGVSAVGSFQLKAKGIHETLESNGEVPKDQEGAFKPEEAVPTPPEYRVHMEWSSPEDAMFGIGRVLFAHPARELHDKVLDTLIRGPYIRLLNPMMEGTTWREYLNSP</sequence>
<comment type="caution">
    <text evidence="1">The sequence shown here is derived from an EMBL/GenBank/DDBJ whole genome shotgun (WGS) entry which is preliminary data.</text>
</comment>
<accession>A0A0Q1B5C6</accession>
<gene>
    <name evidence="1" type="ORF">AOG55_07430</name>
</gene>
<evidence type="ECO:0000313" key="2">
    <source>
        <dbReference type="Proteomes" id="UP000050301"/>
    </source>
</evidence>
<protein>
    <submittedName>
        <fullName evidence="1">Sulfur oxidation protein</fullName>
    </submittedName>
</protein>
<dbReference type="AlphaFoldDB" id="A0A0Q1B5C6"/>
<dbReference type="EMBL" id="LKBH01000177">
    <property type="protein sequence ID" value="KQB35231.1"/>
    <property type="molecule type" value="Genomic_DNA"/>
</dbReference>
<keyword evidence="2" id="KW-1185">Reference proteome</keyword>
<reference evidence="1 2" key="1">
    <citation type="submission" date="2015-09" db="EMBL/GenBank/DDBJ databases">
        <title>Heavy metals and arsenic resistance mechanisms in polyextremophilic archaea of the family Ferroplasmaceae.</title>
        <authorList>
            <person name="Bulaev A.G."/>
            <person name="Kanygina A.V."/>
        </authorList>
    </citation>
    <scope>NUCLEOTIDE SEQUENCE [LARGE SCALE GENOMIC DNA]</scope>
    <source>
        <strain evidence="1 2">BH2</strain>
    </source>
</reference>